<dbReference type="GO" id="GO:0030150">
    <property type="term" value="P:protein import into mitochondrial matrix"/>
    <property type="evidence" value="ECO:0007669"/>
    <property type="project" value="UniProtKB-UniRule"/>
</dbReference>
<feature type="region of interest" description="Disordered" evidence="9">
    <location>
        <begin position="31"/>
        <end position="64"/>
    </location>
</feature>
<evidence type="ECO:0000313" key="10">
    <source>
        <dbReference type="EMBL" id="CAD8540152.1"/>
    </source>
</evidence>
<keyword evidence="3" id="KW-0812">Transmembrane</keyword>
<dbReference type="GO" id="GO:0005744">
    <property type="term" value="C:TIM23 mitochondrial import inner membrane translocase complex"/>
    <property type="evidence" value="ECO:0007669"/>
    <property type="project" value="UniProtKB-UniRule"/>
</dbReference>
<comment type="subunit">
    <text evidence="8">Component of the TIM23 complex.</text>
</comment>
<organism evidence="10">
    <name type="scientific">Calcidiscus leptoporus</name>
    <dbReference type="NCBI Taxonomy" id="127549"/>
    <lineage>
        <taxon>Eukaryota</taxon>
        <taxon>Haptista</taxon>
        <taxon>Haptophyta</taxon>
        <taxon>Prymnesiophyceae</taxon>
        <taxon>Coccolithales</taxon>
        <taxon>Calcidiscaceae</taxon>
        <taxon>Calcidiscus</taxon>
    </lineage>
</organism>
<feature type="region of interest" description="Disordered" evidence="9">
    <location>
        <begin position="228"/>
        <end position="250"/>
    </location>
</feature>
<keyword evidence="8" id="KW-0811">Translocation</keyword>
<keyword evidence="8" id="KW-0653">Protein transport</keyword>
<dbReference type="AlphaFoldDB" id="A0A7S0NXL2"/>
<evidence type="ECO:0000256" key="6">
    <source>
        <dbReference type="ARBA" id="ARBA00023128"/>
    </source>
</evidence>
<keyword evidence="8" id="KW-0813">Transport</keyword>
<reference evidence="10" key="1">
    <citation type="submission" date="2021-01" db="EMBL/GenBank/DDBJ databases">
        <authorList>
            <person name="Corre E."/>
            <person name="Pelletier E."/>
            <person name="Niang G."/>
            <person name="Scheremetjew M."/>
            <person name="Finn R."/>
            <person name="Kale V."/>
            <person name="Holt S."/>
            <person name="Cochrane G."/>
            <person name="Meng A."/>
            <person name="Brown T."/>
            <person name="Cohen L."/>
        </authorList>
    </citation>
    <scope>NUCLEOTIDE SEQUENCE</scope>
    <source>
        <strain evidence="10">RCC1130</strain>
    </source>
</reference>
<keyword evidence="4" id="KW-0809">Transit peptide</keyword>
<evidence type="ECO:0000256" key="1">
    <source>
        <dbReference type="ARBA" id="ARBA00004304"/>
    </source>
</evidence>
<dbReference type="PANTHER" id="PTHR13032">
    <property type="entry name" value="MITOCHONDRIAL IMPORT INNER MEMBRANE TRANSLOCASE SUBUNIT TIM21"/>
    <property type="match status" value="1"/>
</dbReference>
<keyword evidence="8" id="KW-0999">Mitochondrion inner membrane</keyword>
<dbReference type="InterPro" id="IPR038552">
    <property type="entry name" value="Tim21_IMS_sf"/>
</dbReference>
<dbReference type="Pfam" id="PF08294">
    <property type="entry name" value="TIM21"/>
    <property type="match status" value="1"/>
</dbReference>
<dbReference type="EMBL" id="HBER01030732">
    <property type="protein sequence ID" value="CAD8540152.1"/>
    <property type="molecule type" value="Transcribed_RNA"/>
</dbReference>
<dbReference type="Gene3D" id="3.10.450.320">
    <property type="entry name" value="Mitochondrial import inner membrane translocase subunit Tim21"/>
    <property type="match status" value="1"/>
</dbReference>
<gene>
    <name evidence="10" type="ORF">CLEP1334_LOCUS15435</name>
</gene>
<comment type="function">
    <text evidence="8">Essential component of the TIM23 complex, a complex that mediates the translocation of transit peptide-containing proteins across the mitochondrial inner membrane.</text>
</comment>
<evidence type="ECO:0000256" key="7">
    <source>
        <dbReference type="ARBA" id="ARBA00023136"/>
    </source>
</evidence>
<evidence type="ECO:0000256" key="2">
    <source>
        <dbReference type="ARBA" id="ARBA00010867"/>
    </source>
</evidence>
<dbReference type="PANTHER" id="PTHR13032:SF6">
    <property type="entry name" value="MITOCHONDRIAL IMPORT INNER MEMBRANE TRANSLOCASE SUBUNIT TIM21"/>
    <property type="match status" value="1"/>
</dbReference>
<evidence type="ECO:0000256" key="3">
    <source>
        <dbReference type="ARBA" id="ARBA00022692"/>
    </source>
</evidence>
<evidence type="ECO:0000256" key="4">
    <source>
        <dbReference type="ARBA" id="ARBA00022946"/>
    </source>
</evidence>
<evidence type="ECO:0000256" key="9">
    <source>
        <dbReference type="SAM" id="MobiDB-lite"/>
    </source>
</evidence>
<sequence>MVRSCLWQARALSCTGRCASVSRLGYCSKASTDSVERGPEAKGSTETQDSAVVSAGPGKETPGALAVQEDDEDNLPPLAFEPGVVGAAQKGVSAIVIAFGAAAFAACAWGVSEALFPSAASDQAIVNEAFSKVSMDGDVAHLLGSPLKAHGAGGDRGRRNAFERWEVDEGGEQLSVMRFYVAGPQGRGLVYVQVPKKRRRGEFRYVIFEHNRKMYHVVDNRAAIQAERAAASMPQPPDPPGSSLAGDAAA</sequence>
<dbReference type="InterPro" id="IPR013261">
    <property type="entry name" value="Tim21"/>
</dbReference>
<name>A0A7S0NXL2_9EUKA</name>
<protein>
    <recommendedName>
        <fullName evidence="8">Mitochondrial import inner membrane translocase subunit Tim21</fullName>
    </recommendedName>
</protein>
<keyword evidence="7" id="KW-0472">Membrane</keyword>
<keyword evidence="5" id="KW-1133">Transmembrane helix</keyword>
<comment type="subcellular location">
    <subcellularLocation>
        <location evidence="8">Mitochondrion inner membrane</location>
        <topology evidence="8">Single-pass membrane protein</topology>
    </subcellularLocation>
    <subcellularLocation>
        <location evidence="1">Mitochondrion membrane</location>
        <topology evidence="1">Single-pass membrane protein</topology>
    </subcellularLocation>
</comment>
<proteinExistence type="inferred from homology"/>
<keyword evidence="6 8" id="KW-0496">Mitochondrion</keyword>
<comment type="similarity">
    <text evidence="2 8">Belongs to the TIM21 family.</text>
</comment>
<accession>A0A7S0NXL2</accession>
<evidence type="ECO:0000256" key="8">
    <source>
        <dbReference type="RuleBase" id="RU367142"/>
    </source>
</evidence>
<evidence type="ECO:0000256" key="5">
    <source>
        <dbReference type="ARBA" id="ARBA00022989"/>
    </source>
</evidence>